<dbReference type="Proteomes" id="UP000292298">
    <property type="component" value="Unassembled WGS sequence"/>
</dbReference>
<protein>
    <submittedName>
        <fullName evidence="5">Acetyltransferase-like isoleucine patch superfamily enzyme</fullName>
    </submittedName>
</protein>
<name>A0A4Q8D1C6_9GAMM</name>
<gene>
    <name evidence="5" type="ORF">EV698_1384</name>
</gene>
<dbReference type="SUPFAM" id="SSF51161">
    <property type="entry name" value="Trimeric LpxA-like enzymes"/>
    <property type="match status" value="1"/>
</dbReference>
<comment type="similarity">
    <text evidence="1">Belongs to the transferase hexapeptide repeat family.</text>
</comment>
<dbReference type="EMBL" id="SHLI01000001">
    <property type="protein sequence ID" value="RZU99104.1"/>
    <property type="molecule type" value="Genomic_DNA"/>
</dbReference>
<proteinExistence type="inferred from homology"/>
<dbReference type="InterPro" id="IPR011004">
    <property type="entry name" value="Trimer_LpxA-like_sf"/>
</dbReference>
<dbReference type="InterPro" id="IPR001451">
    <property type="entry name" value="Hexapep"/>
</dbReference>
<dbReference type="RefSeq" id="WP_130503363.1">
    <property type="nucleotide sequence ID" value="NZ_SHLI01000001.1"/>
</dbReference>
<comment type="caution">
    <text evidence="5">The sequence shown here is derived from an EMBL/GenBank/DDBJ whole genome shotgun (WGS) entry which is preliminary data.</text>
</comment>
<accession>A0A4Q8D1C6</accession>
<keyword evidence="3" id="KW-0677">Repeat</keyword>
<evidence type="ECO:0000256" key="4">
    <source>
        <dbReference type="ARBA" id="ARBA00023315"/>
    </source>
</evidence>
<dbReference type="PROSITE" id="PS00101">
    <property type="entry name" value="HEXAPEP_TRANSFERASES"/>
    <property type="match status" value="1"/>
</dbReference>
<keyword evidence="6" id="KW-1185">Reference proteome</keyword>
<dbReference type="InterPro" id="IPR018357">
    <property type="entry name" value="Hexapep_transf_CS"/>
</dbReference>
<dbReference type="PANTHER" id="PTHR43300">
    <property type="entry name" value="ACETYLTRANSFERASE"/>
    <property type="match status" value="1"/>
</dbReference>
<dbReference type="CDD" id="cd03358">
    <property type="entry name" value="LbH_WxcM_N_like"/>
    <property type="match status" value="1"/>
</dbReference>
<sequence length="184" mass="19898">MPFIHHLADVGECKIEEGTRIWQFSVVLDGARIGRDCNLNAHTLVEGDVTLGDRVTVKSGVYLWDGIRVADDVFIGPNATFTNDRTPRSRQYPAEFAGVTIDRNASIGANATVLPGIVIGEYAMVGAGAVVTRDVPAHGVVYGNPATIKGHVCHCGQKLEEMHCPTCGAEYDMENDRLCRATDQ</sequence>
<dbReference type="OrthoDB" id="9800846at2"/>
<dbReference type="InterPro" id="IPR050179">
    <property type="entry name" value="Trans_hexapeptide_repeat"/>
</dbReference>
<dbReference type="GO" id="GO:0016746">
    <property type="term" value="F:acyltransferase activity"/>
    <property type="evidence" value="ECO:0007669"/>
    <property type="project" value="UniProtKB-KW"/>
</dbReference>
<evidence type="ECO:0000256" key="3">
    <source>
        <dbReference type="ARBA" id="ARBA00022737"/>
    </source>
</evidence>
<evidence type="ECO:0000256" key="1">
    <source>
        <dbReference type="ARBA" id="ARBA00007274"/>
    </source>
</evidence>
<dbReference type="AlphaFoldDB" id="A0A4Q8D1C6"/>
<keyword evidence="4" id="KW-0012">Acyltransferase</keyword>
<dbReference type="Gene3D" id="2.160.10.10">
    <property type="entry name" value="Hexapeptide repeat proteins"/>
    <property type="match status" value="1"/>
</dbReference>
<evidence type="ECO:0000313" key="6">
    <source>
        <dbReference type="Proteomes" id="UP000292298"/>
    </source>
</evidence>
<evidence type="ECO:0000256" key="2">
    <source>
        <dbReference type="ARBA" id="ARBA00022679"/>
    </source>
</evidence>
<organism evidence="5 6">
    <name type="scientific">Spiribacter vilamensis</name>
    <dbReference type="NCBI Taxonomy" id="531306"/>
    <lineage>
        <taxon>Bacteria</taxon>
        <taxon>Pseudomonadati</taxon>
        <taxon>Pseudomonadota</taxon>
        <taxon>Gammaproteobacteria</taxon>
        <taxon>Chromatiales</taxon>
        <taxon>Ectothiorhodospiraceae</taxon>
        <taxon>Spiribacter</taxon>
    </lineage>
</organism>
<keyword evidence="2 5" id="KW-0808">Transferase</keyword>
<reference evidence="5 6" key="1">
    <citation type="submission" date="2019-02" db="EMBL/GenBank/DDBJ databases">
        <title>Genomic Encyclopedia of Type Strains, Phase IV (KMG-IV): sequencing the most valuable type-strain genomes for metagenomic binning, comparative biology and taxonomic classification.</title>
        <authorList>
            <person name="Goeker M."/>
        </authorList>
    </citation>
    <scope>NUCLEOTIDE SEQUENCE [LARGE SCALE GENOMIC DNA]</scope>
    <source>
        <strain evidence="5 6">DSM 21056</strain>
    </source>
</reference>
<dbReference type="Pfam" id="PF00132">
    <property type="entry name" value="Hexapep"/>
    <property type="match status" value="2"/>
</dbReference>
<evidence type="ECO:0000313" key="5">
    <source>
        <dbReference type="EMBL" id="RZU99104.1"/>
    </source>
</evidence>
<dbReference type="PANTHER" id="PTHR43300:SF4">
    <property type="entry name" value="ACYL-[ACYL-CARRIER-PROTEIN]--UDP-N-ACETYLGLUCOSAMINE O-ACYLTRANSFERASE"/>
    <property type="match status" value="1"/>
</dbReference>